<sequence length="71" mass="7916">MRIEAAQQFAHALADVLGPTDPGVDYVLAEQVYCLLVKPAWLHQQVSNHDPGRSTTCERNPGQVAGRRLYR</sequence>
<feature type="compositionally biased region" description="Polar residues" evidence="1">
    <location>
        <begin position="47"/>
        <end position="58"/>
    </location>
</feature>
<protein>
    <submittedName>
        <fullName evidence="2">Uncharacterized protein</fullName>
    </submittedName>
</protein>
<organism evidence="2 3">
    <name type="scientific">Aeromicrobium chenweiae</name>
    <dbReference type="NCBI Taxonomy" id="2079793"/>
    <lineage>
        <taxon>Bacteria</taxon>
        <taxon>Bacillati</taxon>
        <taxon>Actinomycetota</taxon>
        <taxon>Actinomycetes</taxon>
        <taxon>Propionibacteriales</taxon>
        <taxon>Nocardioidaceae</taxon>
        <taxon>Aeromicrobium</taxon>
    </lineage>
</organism>
<evidence type="ECO:0000313" key="2">
    <source>
        <dbReference type="EMBL" id="AWB91155.1"/>
    </source>
</evidence>
<dbReference type="EMBL" id="CP026952">
    <property type="protein sequence ID" value="AWB91155.1"/>
    <property type="molecule type" value="Genomic_DNA"/>
</dbReference>
<gene>
    <name evidence="2" type="ORF">C3E78_02360</name>
</gene>
<evidence type="ECO:0000256" key="1">
    <source>
        <dbReference type="SAM" id="MobiDB-lite"/>
    </source>
</evidence>
<dbReference type="AlphaFoldDB" id="A0A2S0WIJ4"/>
<reference evidence="3" key="1">
    <citation type="submission" date="2018-01" db="EMBL/GenBank/DDBJ databases">
        <authorList>
            <person name="Li J."/>
        </authorList>
    </citation>
    <scope>NUCLEOTIDE SEQUENCE [LARGE SCALE GENOMIC DNA]</scope>
    <source>
        <strain evidence="3">592</strain>
    </source>
</reference>
<feature type="region of interest" description="Disordered" evidence="1">
    <location>
        <begin position="47"/>
        <end position="71"/>
    </location>
</feature>
<dbReference type="Proteomes" id="UP000244384">
    <property type="component" value="Chromosome"/>
</dbReference>
<dbReference type="KEGG" id="aez:C3E78_02360"/>
<evidence type="ECO:0000313" key="3">
    <source>
        <dbReference type="Proteomes" id="UP000244384"/>
    </source>
</evidence>
<keyword evidence="3" id="KW-1185">Reference proteome</keyword>
<accession>A0A2S0WIJ4</accession>
<name>A0A2S0WIJ4_9ACTN</name>
<proteinExistence type="predicted"/>